<comment type="caution">
    <text evidence="2">The sequence shown here is derived from an EMBL/GenBank/DDBJ whole genome shotgun (WGS) entry which is preliminary data.</text>
</comment>
<dbReference type="InterPro" id="IPR027417">
    <property type="entry name" value="P-loop_NTPase"/>
</dbReference>
<organism evidence="2 3">
    <name type="scientific">Clostridium perfringens D str. JGS1721</name>
    <dbReference type="NCBI Taxonomy" id="488537"/>
    <lineage>
        <taxon>Bacteria</taxon>
        <taxon>Bacillati</taxon>
        <taxon>Bacillota</taxon>
        <taxon>Clostridia</taxon>
        <taxon>Eubacteriales</taxon>
        <taxon>Clostridiaceae</taxon>
        <taxon>Clostridium</taxon>
    </lineage>
</organism>
<dbReference type="Pfam" id="PF01935">
    <property type="entry name" value="DUF87"/>
    <property type="match status" value="1"/>
</dbReference>
<dbReference type="PANTHER" id="PTHR42957">
    <property type="entry name" value="HELICASE MJ1565-RELATED"/>
    <property type="match status" value="1"/>
</dbReference>
<dbReference type="PANTHER" id="PTHR42957:SF1">
    <property type="entry name" value="HELICASE MJ1565-RELATED"/>
    <property type="match status" value="1"/>
</dbReference>
<gene>
    <name evidence="2" type="ORF">CJD_1704</name>
</gene>
<feature type="domain" description="Helicase HerA central" evidence="1">
    <location>
        <begin position="446"/>
        <end position="526"/>
    </location>
</feature>
<evidence type="ECO:0000313" key="2">
    <source>
        <dbReference type="EMBL" id="EDT73000.1"/>
    </source>
</evidence>
<accession>B1UZL7</accession>
<dbReference type="InterPro" id="IPR008571">
    <property type="entry name" value="HerA-like"/>
</dbReference>
<dbReference type="Gene3D" id="3.40.50.300">
    <property type="entry name" value="P-loop containing nucleotide triphosphate hydrolases"/>
    <property type="match status" value="2"/>
</dbReference>
<dbReference type="RefSeq" id="WP_003473477.1">
    <property type="nucleotide sequence ID" value="NZ_ABOO01000003.1"/>
</dbReference>
<name>B1UZL7_CLOPF</name>
<dbReference type="SUPFAM" id="SSF52540">
    <property type="entry name" value="P-loop containing nucleoside triphosphate hydrolases"/>
    <property type="match status" value="1"/>
</dbReference>
<protein>
    <recommendedName>
        <fullName evidence="1">Helicase HerA central domain-containing protein</fullName>
    </recommendedName>
</protein>
<dbReference type="InterPro" id="IPR002789">
    <property type="entry name" value="HerA_central"/>
</dbReference>
<evidence type="ECO:0000259" key="1">
    <source>
        <dbReference type="Pfam" id="PF01935"/>
    </source>
</evidence>
<proteinExistence type="predicted"/>
<dbReference type="EMBL" id="ABOO01000003">
    <property type="protein sequence ID" value="EDT73000.1"/>
    <property type="molecule type" value="Genomic_DNA"/>
</dbReference>
<sequence length="1028" mass="116804">MKGEEITKVKDFEKQLNGIINDFYPFSNLENNKLEVYSERELEEVLNSYYLYEIEDLFILDDEEKFNIIENRFMSILNAAYNADIKLAFILTSNNNKISFRIGVNDEKYTDKSPIINTINGVLPGSKINYNKNLLISDLIKSCNFSGAISSIPTLKIDDEKQVIDFSNVTRALENENYTIILMANPIKYETISEIYNNISKLNDKVHTLTKYNMNYEESIGKSFSNSNTIGHSIGGNLGLNFGIGNIINTGLSICSPLGGVFAGVGRVLNTGNTIGVSVSKSKSETVTEGEDTRSGQGLSIEVQNSIALYLECEINRLLERLRVGFNTGLWETMIGFSTVNEHSRDVLIGSILGELNKPRSEGESPIIIKSQENENFIMPKYKKQKALYNKTLSLITNNELANIVPVPKFNVPGFEIKKQLNLSLNIPNNGEKYIGKVCELKRGIKNIKLGIDEKDILKHTFVCGLTGSGKTNTVKNIINSLNKPFLVIESAKKEYRNMLTDDLNIYTIGSNVSPLRFNPFYIMKGVSLGTHIDNLKSIFNASFSLYGPMPHIIEKCLYRVYEKYGWDLTLGRHYAMYDEFGDEIIDEFYKSKEHKYFFPTINSLKSEVEDYIENNMGYQGEVGDNIKTAILTRLESLSVGSKGTIFNTIEPLNIKGILKSQSILELDELADDDDKAFFIGLILTYVSEFRILERNSLNFKNNLNHILILEEAHRLLKNISAENNNEMIGNSKGKAVEYFCNMIAEMRALGQGVIIAEQIPTKLASDVIKNTSNKIVHRIVGSDDLKVLQSSLGLSDDEIDYLATLETGYALYSKEGMRKATEVKINLFENEVYITDEKVKYHMNLKHSSNVDSIFLNMLNNSINIDDLIIRFINSLLVEENINFIKLIDLTIKEVKKSLGFRLSKIIKDDEIINKFIINKTLEILLSTQGMYSIVDNKSFGIIDVLEEIVLNKNKQYHERFKYLFKESKGIEDVSRYISEIISNLIRNRILISENPLKFSRKLINEYFIINNDSMRDIIVSIYNEME</sequence>
<dbReference type="Proteomes" id="UP000003188">
    <property type="component" value="Unassembled WGS sequence"/>
</dbReference>
<reference evidence="2 3" key="1">
    <citation type="submission" date="2008-03" db="EMBL/GenBank/DDBJ databases">
        <authorList>
            <person name="Paulsen I."/>
            <person name="Sebastian Y."/>
        </authorList>
    </citation>
    <scope>NUCLEOTIDE SEQUENCE [LARGE SCALE GENOMIC DNA]</scope>
    <source>
        <strain evidence="3">D str. JGS1721</strain>
    </source>
</reference>
<evidence type="ECO:0000313" key="3">
    <source>
        <dbReference type="Proteomes" id="UP000003188"/>
    </source>
</evidence>
<dbReference type="AlphaFoldDB" id="B1UZL7"/>